<reference evidence="1" key="2">
    <citation type="submission" date="2025-08" db="UniProtKB">
        <authorList>
            <consortium name="Ensembl"/>
        </authorList>
    </citation>
    <scope>IDENTIFICATION</scope>
</reference>
<accession>A0AC11CVP2</accession>
<gene>
    <name evidence="1" type="primary">TEKTIP1</name>
</gene>
<sequence length="598" mass="63598">MFLVCILCCATIITVPEFSIPEKKPHPHQQSPPAFPLPAPDNQKPTLWTCLLWTFPISGVTPCVPFCVCFSHERRVFRVVSSVSLCSVLRSAPQHGGTLLGVSVLRLVGVWVPSALASVACAVVNSCADSQNWVKDWMRGEGGAEIVEGRFRKLVLFQDAPVGVLGDRKETVGPSPRPASPRSSTAGPSPEGGRQWLGWGPVGPAVARTLGWPLSLSTMAPQDLEAGAPRHAEADMQTLRRQAAWPCVPRGTLEVDFPPPLYSDDYLSQEGPRWTPAIKQATRWKYTPMGRDAAGQLWYTGLTNSDSREAWYTLPRAPDSPYREAYARWHGCYGHRERSLPSGERPTPPAPTFPHRSQAWKTGGAGGAELTPTPTPQPTPSVCGRRPGMTPSSPPSTQTPALGGEACCGRTGPSGAKNSPSTGTVSGWNRSGGRLTMCGTCQRPSAHATPPRTTDSGAWNPTVPPPTSGPRPSIHPVTDKDRAAARRGSAGAQAPPLPPALGVRPPLGPGPGGSQVKGEPGGQTRGRGRQTPTLAPPRAEANRQGSPGPRQLFIHGQQWPGHRGLHSGTPARHAEPRRLHGQGLGPAAQPPGWGSWQA</sequence>
<reference evidence="1" key="3">
    <citation type="submission" date="2025-09" db="UniProtKB">
        <authorList>
            <consortium name="Ensembl"/>
        </authorList>
    </citation>
    <scope>IDENTIFICATION</scope>
</reference>
<proteinExistence type="predicted"/>
<name>A0AC11CVP2_SHEEP</name>
<protein>
    <submittedName>
        <fullName evidence="1">Uncharacterized protein</fullName>
    </submittedName>
</protein>
<evidence type="ECO:0000313" key="1">
    <source>
        <dbReference type="Ensembl" id="ENSOARP00020036303.1"/>
    </source>
</evidence>
<organism evidence="1">
    <name type="scientific">Ovis aries</name>
    <name type="common">Sheep</name>
    <dbReference type="NCBI Taxonomy" id="9940"/>
    <lineage>
        <taxon>Eukaryota</taxon>
        <taxon>Metazoa</taxon>
        <taxon>Chordata</taxon>
        <taxon>Craniata</taxon>
        <taxon>Vertebrata</taxon>
        <taxon>Euteleostomi</taxon>
        <taxon>Mammalia</taxon>
        <taxon>Eutheria</taxon>
        <taxon>Laurasiatheria</taxon>
        <taxon>Artiodactyla</taxon>
        <taxon>Ruminantia</taxon>
        <taxon>Pecora</taxon>
        <taxon>Bovidae</taxon>
        <taxon>Caprinae</taxon>
        <taxon>Ovis</taxon>
    </lineage>
</organism>
<dbReference type="Ensembl" id="ENSOART00020073974.1">
    <property type="protein sequence ID" value="ENSOARP00020036303.1"/>
    <property type="gene ID" value="ENSOARG00020019053.2"/>
</dbReference>
<reference evidence="1" key="1">
    <citation type="submission" date="2020-11" db="EMBL/GenBank/DDBJ databases">
        <authorList>
            <person name="Davenport K.M."/>
            <person name="Bickhart D.M."/>
            <person name="Smith T.P.L."/>
            <person name="Murdoch B.M."/>
            <person name="Rosen B.D."/>
        </authorList>
    </citation>
    <scope>NUCLEOTIDE SEQUENCE [LARGE SCALE GENOMIC DNA]</scope>
    <source>
        <strain evidence="1">OAR_USU_Benz2616</strain>
    </source>
</reference>